<evidence type="ECO:0000313" key="17">
    <source>
        <dbReference type="EMBL" id="SDK46022.1"/>
    </source>
</evidence>
<reference evidence="18" key="1">
    <citation type="submission" date="2016-10" db="EMBL/GenBank/DDBJ databases">
        <authorList>
            <person name="Varghese N."/>
            <person name="Submissions S."/>
        </authorList>
    </citation>
    <scope>NUCLEOTIDE SEQUENCE [LARGE SCALE GENOMIC DNA]</scope>
    <source>
        <strain evidence="18">CGMCC 1.7655</strain>
    </source>
</reference>
<dbReference type="GO" id="GO:0050650">
    <property type="term" value="P:chondroitin sulfate proteoglycan biosynthetic process"/>
    <property type="evidence" value="ECO:0007669"/>
    <property type="project" value="TreeGrafter"/>
</dbReference>
<feature type="domain" description="DUF5927" evidence="16">
    <location>
        <begin position="282"/>
        <end position="562"/>
    </location>
</feature>
<evidence type="ECO:0000256" key="11">
    <source>
        <dbReference type="ARBA" id="ARBA00023136"/>
    </source>
</evidence>
<keyword evidence="18" id="KW-1185">Reference proteome</keyword>
<sequence length="597" mass="66239">MNAAPIPFIRGGKEGAGVRLGVIMLCHENLGLAARMARIWSDGGARVIMHVDAKAPEAAVEALKDALEGTGTIYAPRRSCTWGTFSLVAATLDAAAQLLQAHPDVTHVFLASGACLPLRPVDELRRFLANYPEADFIESVSVRDVGWTVGGLNEERFTLHFPFSFRRHRKLFDRYVRLQRRLGVARPIPQGVTPHIGSQWWCLTRGTLEAVLNDPRRAEFDRYFRHVWIPDESYFQTLVRRHSVHVESRSLTLAKFDAQGKPYVFYDDHLALLGTSRIFVARKIWPGASALYDAFPRRTEPADADEEPDTERIEALLDRAAARRRLGRPGLYMQSRFPRKDAENGKTAQPYAVLYGVGDLFLGLREAAAQATGRTIHGHVFGRQEVEFADGGLIGPGALSAHVGLRNLDPQGFLASLIRSSDPMPAFLYSPRDRQYLNWFMATDPNAQLLVVTGAWILPLIHSGMPFDDVRRIAAKLQRAEVRFLDTLDSVWVKARVRRWTLAEALAQPDEVWSEICMTLLPEGGAASLPAPPLQDITGVLRLVRALRNAGLRPRKMGDPRVLRALAAPLPVPEAADSPAEAGAPPREIALPRQRTG</sequence>
<dbReference type="GO" id="GO:0016020">
    <property type="term" value="C:membrane"/>
    <property type="evidence" value="ECO:0007669"/>
    <property type="project" value="InterPro"/>
</dbReference>
<dbReference type="OrthoDB" id="7943907at2"/>
<evidence type="ECO:0000256" key="8">
    <source>
        <dbReference type="ARBA" id="ARBA00022968"/>
    </source>
</evidence>
<evidence type="ECO:0000256" key="1">
    <source>
        <dbReference type="ARBA" id="ARBA00004323"/>
    </source>
</evidence>
<evidence type="ECO:0000256" key="10">
    <source>
        <dbReference type="ARBA" id="ARBA00023034"/>
    </source>
</evidence>
<keyword evidence="7" id="KW-0256">Endoplasmic reticulum</keyword>
<gene>
    <name evidence="17" type="ORF">SAMN04487971_10172</name>
</gene>
<accession>A0A1G9C2X4</accession>
<dbReference type="GO" id="GO:0015012">
    <property type="term" value="P:heparan sulfate proteoglycan biosynthetic process"/>
    <property type="evidence" value="ECO:0007669"/>
    <property type="project" value="TreeGrafter"/>
</dbReference>
<evidence type="ECO:0000256" key="14">
    <source>
        <dbReference type="ARBA" id="ARBA00042865"/>
    </source>
</evidence>
<dbReference type="PANTHER" id="PTHR46025">
    <property type="entry name" value="XYLOSYLTRANSFERASE OXT"/>
    <property type="match status" value="1"/>
</dbReference>
<evidence type="ECO:0000256" key="15">
    <source>
        <dbReference type="SAM" id="MobiDB-lite"/>
    </source>
</evidence>
<evidence type="ECO:0000256" key="4">
    <source>
        <dbReference type="ARBA" id="ARBA00022679"/>
    </source>
</evidence>
<keyword evidence="10" id="KW-0333">Golgi apparatus</keyword>
<evidence type="ECO:0000256" key="13">
    <source>
        <dbReference type="ARBA" id="ARBA00023180"/>
    </source>
</evidence>
<dbReference type="Proteomes" id="UP000199555">
    <property type="component" value="Unassembled WGS sequence"/>
</dbReference>
<dbReference type="PANTHER" id="PTHR46025:SF3">
    <property type="entry name" value="XYLOSYLTRANSFERASE OXT"/>
    <property type="match status" value="1"/>
</dbReference>
<keyword evidence="8" id="KW-0735">Signal-anchor</keyword>
<dbReference type="InterPro" id="IPR045971">
    <property type="entry name" value="DUF5927"/>
</dbReference>
<evidence type="ECO:0000256" key="3">
    <source>
        <dbReference type="ARBA" id="ARBA00022676"/>
    </source>
</evidence>
<evidence type="ECO:0000256" key="5">
    <source>
        <dbReference type="ARBA" id="ARBA00022692"/>
    </source>
</evidence>
<dbReference type="Pfam" id="PF02485">
    <property type="entry name" value="Branch"/>
    <property type="match status" value="1"/>
</dbReference>
<dbReference type="Pfam" id="PF19349">
    <property type="entry name" value="DUF5927"/>
    <property type="match status" value="1"/>
</dbReference>
<dbReference type="STRING" id="525640.SAMN04487971_10172"/>
<keyword evidence="4" id="KW-0808">Transferase</keyword>
<evidence type="ECO:0000256" key="2">
    <source>
        <dbReference type="ARBA" id="ARBA00004648"/>
    </source>
</evidence>
<evidence type="ECO:0000256" key="12">
    <source>
        <dbReference type="ARBA" id="ARBA00023157"/>
    </source>
</evidence>
<dbReference type="GO" id="GO:0030158">
    <property type="term" value="F:protein xylosyltransferase activity"/>
    <property type="evidence" value="ECO:0007669"/>
    <property type="project" value="InterPro"/>
</dbReference>
<proteinExistence type="predicted"/>
<evidence type="ECO:0000259" key="16">
    <source>
        <dbReference type="Pfam" id="PF19349"/>
    </source>
</evidence>
<dbReference type="InterPro" id="IPR003406">
    <property type="entry name" value="Glyco_trans_14"/>
</dbReference>
<evidence type="ECO:0000313" key="18">
    <source>
        <dbReference type="Proteomes" id="UP000199555"/>
    </source>
</evidence>
<evidence type="ECO:0000256" key="6">
    <source>
        <dbReference type="ARBA" id="ARBA00022723"/>
    </source>
</evidence>
<keyword evidence="6" id="KW-0479">Metal-binding</keyword>
<keyword evidence="11" id="KW-0472">Membrane</keyword>
<name>A0A1G9C2X4_9RHOB</name>
<keyword evidence="9" id="KW-1133">Transmembrane helix</keyword>
<comment type="subcellular location">
    <subcellularLocation>
        <location evidence="2">Endoplasmic reticulum membrane</location>
        <topology evidence="2">Single-pass type II membrane protein</topology>
    </subcellularLocation>
    <subcellularLocation>
        <location evidence="1">Golgi apparatus membrane</location>
        <topology evidence="1">Single-pass type II membrane protein</topology>
    </subcellularLocation>
</comment>
<keyword evidence="12" id="KW-1015">Disulfide bond</keyword>
<dbReference type="AlphaFoldDB" id="A0A1G9C2X4"/>
<dbReference type="GO" id="GO:0046872">
    <property type="term" value="F:metal ion binding"/>
    <property type="evidence" value="ECO:0007669"/>
    <property type="project" value="UniProtKB-KW"/>
</dbReference>
<dbReference type="RefSeq" id="WP_090751485.1">
    <property type="nucleotide sequence ID" value="NZ_FNGE01000001.1"/>
</dbReference>
<keyword evidence="5" id="KW-0812">Transmembrane</keyword>
<dbReference type="InterPro" id="IPR043538">
    <property type="entry name" value="XYLT"/>
</dbReference>
<feature type="region of interest" description="Disordered" evidence="15">
    <location>
        <begin position="574"/>
        <end position="597"/>
    </location>
</feature>
<evidence type="ECO:0000256" key="7">
    <source>
        <dbReference type="ARBA" id="ARBA00022824"/>
    </source>
</evidence>
<keyword evidence="3" id="KW-0328">Glycosyltransferase</keyword>
<organism evidence="17 18">
    <name type="scientific">Paracoccus chinensis</name>
    <dbReference type="NCBI Taxonomy" id="525640"/>
    <lineage>
        <taxon>Bacteria</taxon>
        <taxon>Pseudomonadati</taxon>
        <taxon>Pseudomonadota</taxon>
        <taxon>Alphaproteobacteria</taxon>
        <taxon>Rhodobacterales</taxon>
        <taxon>Paracoccaceae</taxon>
        <taxon>Paracoccus</taxon>
    </lineage>
</organism>
<dbReference type="EMBL" id="FNGE01000001">
    <property type="protein sequence ID" value="SDK46022.1"/>
    <property type="molecule type" value="Genomic_DNA"/>
</dbReference>
<keyword evidence="13" id="KW-0325">Glycoprotein</keyword>
<evidence type="ECO:0000256" key="9">
    <source>
        <dbReference type="ARBA" id="ARBA00022989"/>
    </source>
</evidence>
<protein>
    <recommendedName>
        <fullName evidence="14">Peptide O-xylosyltransferase</fullName>
    </recommendedName>
</protein>